<organism evidence="2 3">
    <name type="scientific">Allosaccharopolyspora coralli</name>
    <dbReference type="NCBI Taxonomy" id="2665642"/>
    <lineage>
        <taxon>Bacteria</taxon>
        <taxon>Bacillati</taxon>
        <taxon>Actinomycetota</taxon>
        <taxon>Actinomycetes</taxon>
        <taxon>Pseudonocardiales</taxon>
        <taxon>Pseudonocardiaceae</taxon>
        <taxon>Allosaccharopolyspora</taxon>
    </lineage>
</organism>
<reference evidence="3" key="1">
    <citation type="submission" date="2019-11" db="EMBL/GenBank/DDBJ databases">
        <title>The complete genome sequence of Saccharopolyspora sp. E2A.</title>
        <authorList>
            <person name="Zhang G."/>
        </authorList>
    </citation>
    <scope>NUCLEOTIDE SEQUENCE [LARGE SCALE GENOMIC DNA]</scope>
    <source>
        <strain evidence="3">E2A</strain>
    </source>
</reference>
<accession>A0A5Q3QDT3</accession>
<dbReference type="KEGG" id="sace:GIY23_04805"/>
<dbReference type="GO" id="GO:0046872">
    <property type="term" value="F:metal ion binding"/>
    <property type="evidence" value="ECO:0007669"/>
    <property type="project" value="InterPro"/>
</dbReference>
<evidence type="ECO:0000259" key="1">
    <source>
        <dbReference type="Pfam" id="PF11716"/>
    </source>
</evidence>
<evidence type="ECO:0000313" key="3">
    <source>
        <dbReference type="Proteomes" id="UP000371041"/>
    </source>
</evidence>
<evidence type="ECO:0000313" key="2">
    <source>
        <dbReference type="EMBL" id="QGK68947.1"/>
    </source>
</evidence>
<dbReference type="Pfam" id="PF11716">
    <property type="entry name" value="MDMPI_N"/>
    <property type="match status" value="1"/>
</dbReference>
<keyword evidence="3" id="KW-1185">Reference proteome</keyword>
<gene>
    <name evidence="2" type="ORF">GIY23_04805</name>
</gene>
<dbReference type="SUPFAM" id="SSF109854">
    <property type="entry name" value="DinB/YfiT-like putative metalloenzymes"/>
    <property type="match status" value="1"/>
</dbReference>
<protein>
    <recommendedName>
        <fullName evidence="1">Mycothiol-dependent maleylpyruvate isomerase metal-binding domain-containing protein</fullName>
    </recommendedName>
</protein>
<dbReference type="InterPro" id="IPR034660">
    <property type="entry name" value="DinB/YfiT-like"/>
</dbReference>
<dbReference type="AlphaFoldDB" id="A0A5Q3QDT3"/>
<dbReference type="Proteomes" id="UP000371041">
    <property type="component" value="Chromosome"/>
</dbReference>
<feature type="domain" description="Mycothiol-dependent maleylpyruvate isomerase metal-binding" evidence="1">
    <location>
        <begin position="33"/>
        <end position="139"/>
    </location>
</feature>
<sequence>MSIRREPMILGCADGRHPRRTIPREVSVIDLKPACTAMTSVLAHDGESQLDARTRCTEFAVRDLIDHVAAVAHGFSALARAEADATTMLTTAELRGAWLATVAEHVRDLGAAWDDRAAWPGTSTGGGVELANEVWGRIALTGVT</sequence>
<proteinExistence type="predicted"/>
<dbReference type="InterPro" id="IPR024344">
    <property type="entry name" value="MDMPI_metal-binding"/>
</dbReference>
<dbReference type="EMBL" id="CP045929">
    <property type="protein sequence ID" value="QGK68947.1"/>
    <property type="molecule type" value="Genomic_DNA"/>
</dbReference>
<name>A0A5Q3QDT3_9PSEU</name>